<dbReference type="PIRSF" id="PIRSF006648">
    <property type="entry name" value="DrrB"/>
    <property type="match status" value="1"/>
</dbReference>
<name>A0A4D6WWM6_9FLOR</name>
<reference evidence="7" key="2">
    <citation type="submission" date="2019-04" db="EMBL/GenBank/DDBJ databases">
        <authorList>
            <person name="Pasella M."/>
        </authorList>
    </citation>
    <scope>NUCLEOTIDE SEQUENCE</scope>
    <source>
        <strain evidence="7">15261_9</strain>
    </source>
</reference>
<evidence type="ECO:0000256" key="5">
    <source>
        <dbReference type="SAM" id="Phobius"/>
    </source>
</evidence>
<evidence type="ECO:0000259" key="6">
    <source>
        <dbReference type="PROSITE" id="PS51012"/>
    </source>
</evidence>
<keyword evidence="2 5" id="KW-0812">Transmembrane</keyword>
<dbReference type="EMBL" id="MK814678">
    <property type="protein sequence ID" value="QCI07081.1"/>
    <property type="molecule type" value="Genomic_DNA"/>
</dbReference>
<dbReference type="PANTHER" id="PTHR43229">
    <property type="entry name" value="NODULATION PROTEIN J"/>
    <property type="match status" value="1"/>
</dbReference>
<sequence>MKKHKYKINFLIKPKDKLIIKFKIYDLYIELKALITRLYIQIYRKPYIFLSGIIQPLLWMILFGSLFQNAPINLLETYDIKYGEFLSPGIIIFTTFTGSINSGLTIIFDREFGFLNKLLISPIKYKITFLLSLIFYIWILTNLQIFTIITFSIHLFNHIINITIIKTILYITTLIIINIASISIYIAFILPGHIEFLAFIFLINLPTLFCSTALAPLSFMPYWLQIIVSINPLTYCIEIIRNISINNNLNIIKTLLFTLNINQTICLLILINFISLIIINNIVKYKFD</sequence>
<dbReference type="GO" id="GO:0140359">
    <property type="term" value="F:ABC-type transporter activity"/>
    <property type="evidence" value="ECO:0007669"/>
    <property type="project" value="InterPro"/>
</dbReference>
<evidence type="ECO:0000256" key="4">
    <source>
        <dbReference type="ARBA" id="ARBA00023136"/>
    </source>
</evidence>
<evidence type="ECO:0000256" key="1">
    <source>
        <dbReference type="ARBA" id="ARBA00004141"/>
    </source>
</evidence>
<accession>A0A4D6WWM6</accession>
<feature type="transmembrane region" description="Helical" evidence="5">
    <location>
        <begin position="196"/>
        <end position="216"/>
    </location>
</feature>
<feature type="transmembrane region" description="Helical" evidence="5">
    <location>
        <begin position="129"/>
        <end position="156"/>
    </location>
</feature>
<feature type="transmembrane region" description="Helical" evidence="5">
    <location>
        <begin position="168"/>
        <end position="189"/>
    </location>
</feature>
<geneLocation type="plastid" evidence="7"/>
<evidence type="ECO:0000256" key="3">
    <source>
        <dbReference type="ARBA" id="ARBA00022989"/>
    </source>
</evidence>
<dbReference type="InterPro" id="IPR013525">
    <property type="entry name" value="ABC2_TM"/>
</dbReference>
<dbReference type="PROSITE" id="PS51012">
    <property type="entry name" value="ABC_TM2"/>
    <property type="match status" value="1"/>
</dbReference>
<dbReference type="InterPro" id="IPR000412">
    <property type="entry name" value="ABC_2_transport"/>
</dbReference>
<dbReference type="GO" id="GO:0043190">
    <property type="term" value="C:ATP-binding cassette (ABC) transporter complex"/>
    <property type="evidence" value="ECO:0007669"/>
    <property type="project" value="InterPro"/>
</dbReference>
<comment type="subcellular location">
    <subcellularLocation>
        <location evidence="1">Membrane</location>
        <topology evidence="1">Multi-pass membrane protein</topology>
    </subcellularLocation>
</comment>
<gene>
    <name evidence="7" type="primary">ycf38</name>
</gene>
<evidence type="ECO:0000256" key="2">
    <source>
        <dbReference type="ARBA" id="ARBA00022692"/>
    </source>
</evidence>
<feature type="domain" description="ABC transmembrane type-2" evidence="6">
    <location>
        <begin position="47"/>
        <end position="286"/>
    </location>
</feature>
<feature type="transmembrane region" description="Helical" evidence="5">
    <location>
        <begin position="87"/>
        <end position="108"/>
    </location>
</feature>
<dbReference type="InterPro" id="IPR051784">
    <property type="entry name" value="Nod_factor_ABC_transporter"/>
</dbReference>
<keyword evidence="7" id="KW-0934">Plastid</keyword>
<protein>
    <recommendedName>
        <fullName evidence="6">ABC transmembrane type-2 domain-containing protein</fullName>
    </recommendedName>
</protein>
<reference evidence="7" key="1">
    <citation type="journal article" date="2019" name="Mol. Phylogenet. Evol.">
        <title>Morphological evolution and classification of the red algal order Ceramiales inferred using plastid phylogenomics.</title>
        <authorList>
            <person name="Diaz-Tapia P."/>
            <person name="Pasella M.M."/>
            <person name="Verbruggen H."/>
            <person name="Maggs C.A."/>
        </authorList>
    </citation>
    <scope>NUCLEOTIDE SEQUENCE</scope>
    <source>
        <strain evidence="7">15261_9</strain>
    </source>
</reference>
<dbReference type="InterPro" id="IPR047817">
    <property type="entry name" value="ABC2_TM_bact-type"/>
</dbReference>
<feature type="transmembrane region" description="Helical" evidence="5">
    <location>
        <begin position="261"/>
        <end position="283"/>
    </location>
</feature>
<evidence type="ECO:0000313" key="7">
    <source>
        <dbReference type="EMBL" id="QCI07081.1"/>
    </source>
</evidence>
<proteinExistence type="predicted"/>
<organism evidence="7">
    <name type="scientific">Haraldiophyllum bonnemaisonii</name>
    <dbReference type="NCBI Taxonomy" id="167977"/>
    <lineage>
        <taxon>Eukaryota</taxon>
        <taxon>Rhodophyta</taxon>
        <taxon>Florideophyceae</taxon>
        <taxon>Rhodymeniophycidae</taxon>
        <taxon>Ceramiales</taxon>
        <taxon>Delesseriaceae</taxon>
        <taxon>Haraldiophyllum</taxon>
    </lineage>
</organism>
<keyword evidence="3 5" id="KW-1133">Transmembrane helix</keyword>
<feature type="transmembrane region" description="Helical" evidence="5">
    <location>
        <begin position="222"/>
        <end position="240"/>
    </location>
</feature>
<dbReference type="PANTHER" id="PTHR43229:SF2">
    <property type="entry name" value="NODULATION PROTEIN J"/>
    <property type="match status" value="1"/>
</dbReference>
<dbReference type="Pfam" id="PF01061">
    <property type="entry name" value="ABC2_membrane"/>
    <property type="match status" value="1"/>
</dbReference>
<dbReference type="AlphaFoldDB" id="A0A4D6WWM6"/>
<feature type="transmembrane region" description="Helical" evidence="5">
    <location>
        <begin position="47"/>
        <end position="67"/>
    </location>
</feature>
<keyword evidence="4 5" id="KW-0472">Membrane</keyword>